<comment type="caution">
    <text evidence="8">The sequence shown here is derived from an EMBL/GenBank/DDBJ whole genome shotgun (WGS) entry which is preliminary data.</text>
</comment>
<protein>
    <recommendedName>
        <fullName evidence="7">Sulfatase N-terminal domain-containing protein</fullName>
    </recommendedName>
</protein>
<dbReference type="GO" id="GO:0005886">
    <property type="term" value="C:plasma membrane"/>
    <property type="evidence" value="ECO:0007669"/>
    <property type="project" value="UniProtKB-SubCell"/>
</dbReference>
<organism evidence="8 9">
    <name type="scientific">Snodgrassella alvi</name>
    <dbReference type="NCBI Taxonomy" id="1196083"/>
    <lineage>
        <taxon>Bacteria</taxon>
        <taxon>Pseudomonadati</taxon>
        <taxon>Pseudomonadota</taxon>
        <taxon>Betaproteobacteria</taxon>
        <taxon>Neisseriales</taxon>
        <taxon>Neisseriaceae</taxon>
        <taxon>Snodgrassella</taxon>
    </lineage>
</organism>
<feature type="domain" description="Sulfatase N-terminal" evidence="7">
    <location>
        <begin position="219"/>
        <end position="373"/>
    </location>
</feature>
<evidence type="ECO:0000259" key="7">
    <source>
        <dbReference type="Pfam" id="PF00884"/>
    </source>
</evidence>
<keyword evidence="2" id="KW-1003">Cell membrane</keyword>
<dbReference type="PANTHER" id="PTHR47371:SF3">
    <property type="entry name" value="PHOSPHOGLYCEROL TRANSFERASE I"/>
    <property type="match status" value="1"/>
</dbReference>
<dbReference type="Gene3D" id="3.40.720.10">
    <property type="entry name" value="Alkaline Phosphatase, subunit A"/>
    <property type="match status" value="1"/>
</dbReference>
<dbReference type="EMBL" id="MEIV01000051">
    <property type="protein sequence ID" value="PIT62447.1"/>
    <property type="molecule type" value="Genomic_DNA"/>
</dbReference>
<dbReference type="Pfam" id="PF00884">
    <property type="entry name" value="Sulfatase"/>
    <property type="match status" value="1"/>
</dbReference>
<dbReference type="InterPro" id="IPR000917">
    <property type="entry name" value="Sulfatase_N"/>
</dbReference>
<evidence type="ECO:0000256" key="3">
    <source>
        <dbReference type="ARBA" id="ARBA00022692"/>
    </source>
</evidence>
<gene>
    <name evidence="8" type="ORF">BHC47_04980</name>
</gene>
<dbReference type="SUPFAM" id="SSF53649">
    <property type="entry name" value="Alkaline phosphatase-like"/>
    <property type="match status" value="1"/>
</dbReference>
<evidence type="ECO:0000256" key="4">
    <source>
        <dbReference type="ARBA" id="ARBA00022989"/>
    </source>
</evidence>
<feature type="transmembrane region" description="Helical" evidence="6">
    <location>
        <begin position="7"/>
        <end position="27"/>
    </location>
</feature>
<evidence type="ECO:0000313" key="8">
    <source>
        <dbReference type="EMBL" id="PIT62447.1"/>
    </source>
</evidence>
<feature type="transmembrane region" description="Helical" evidence="6">
    <location>
        <begin position="47"/>
        <end position="66"/>
    </location>
</feature>
<keyword evidence="3 6" id="KW-0812">Transmembrane</keyword>
<dbReference type="InterPro" id="IPR050448">
    <property type="entry name" value="OpgB/LTA_synthase_biosynth"/>
</dbReference>
<evidence type="ECO:0000256" key="6">
    <source>
        <dbReference type="SAM" id="Phobius"/>
    </source>
</evidence>
<evidence type="ECO:0000256" key="5">
    <source>
        <dbReference type="ARBA" id="ARBA00023136"/>
    </source>
</evidence>
<dbReference type="Proteomes" id="UP000231094">
    <property type="component" value="Unassembled WGS sequence"/>
</dbReference>
<evidence type="ECO:0000313" key="9">
    <source>
        <dbReference type="Proteomes" id="UP000231094"/>
    </source>
</evidence>
<name>A0A2N9Y480_9NEIS</name>
<proteinExistence type="predicted"/>
<comment type="subcellular location">
    <subcellularLocation>
        <location evidence="1">Cell membrane</location>
        <topology evidence="1">Multi-pass membrane protein</topology>
    </subcellularLocation>
</comment>
<evidence type="ECO:0000256" key="1">
    <source>
        <dbReference type="ARBA" id="ARBA00004651"/>
    </source>
</evidence>
<sequence>MRILATALLLYTFLIDCLLITVQLFPIQNISASTHLLPFIWQAPLEYLLMLGMAVIWLIIIFYLSIRQNNNYYIKQRIVLGLYVLLTGIICNFFITSNFAASQLMFFSVQGSSNNYSQADNFNADARMFNSGKKSLSMQLFKNNHNNRLLLIIDESWGSALNIQLQNAVIQKLLDKRNNLEFFEHGIKKFNGVTVQAELKELCQIDLPSLDTQNIVNLNLNNCLPNLLKNRGYTTFAVHGSAGSFYNRADWYPAIGFQHQQFLENMQHLPKCYPFKGVCDSAIFADVKKMLLAQPKSFVYWMTLTTHFSYAEEDIHNIRLNCAQYDLKLGSKSCRNNMLHAQFFDQLAQWINDPQMKGVEVVVIGDHPPPMFDTAEQNTVYNEYAVSWLHFKIK</sequence>
<dbReference type="AlphaFoldDB" id="A0A2N9Y480"/>
<reference evidence="8 9" key="1">
    <citation type="journal article" date="2017" name="MBio">
        <title>Type VI secretion-mediated competition in the bee gut microbiome.</title>
        <authorList>
            <person name="Steele M.I."/>
            <person name="Kwong W.K."/>
            <person name="Powell J.E."/>
            <person name="Whiteley M."/>
            <person name="Moran N.A."/>
        </authorList>
    </citation>
    <scope>NUCLEOTIDE SEQUENCE [LARGE SCALE GENOMIC DNA]</scope>
    <source>
        <strain evidence="8 9">PEB0171</strain>
    </source>
</reference>
<evidence type="ECO:0000256" key="2">
    <source>
        <dbReference type="ARBA" id="ARBA00022475"/>
    </source>
</evidence>
<feature type="transmembrane region" description="Helical" evidence="6">
    <location>
        <begin position="78"/>
        <end position="95"/>
    </location>
</feature>
<keyword evidence="5 6" id="KW-0472">Membrane</keyword>
<accession>A0A2N9Y480</accession>
<keyword evidence="4 6" id="KW-1133">Transmembrane helix</keyword>
<dbReference type="PANTHER" id="PTHR47371">
    <property type="entry name" value="LIPOTEICHOIC ACID SYNTHASE"/>
    <property type="match status" value="1"/>
</dbReference>
<dbReference type="InterPro" id="IPR017850">
    <property type="entry name" value="Alkaline_phosphatase_core_sf"/>
</dbReference>